<gene>
    <name evidence="2" type="ORF">PCOR1329_LOCUS16518</name>
</gene>
<evidence type="ECO:0000256" key="1">
    <source>
        <dbReference type="SAM" id="MobiDB-lite"/>
    </source>
</evidence>
<keyword evidence="3" id="KW-1185">Reference proteome</keyword>
<reference evidence="2" key="1">
    <citation type="submission" date="2023-10" db="EMBL/GenBank/DDBJ databases">
        <authorList>
            <person name="Chen Y."/>
            <person name="Shah S."/>
            <person name="Dougan E. K."/>
            <person name="Thang M."/>
            <person name="Chan C."/>
        </authorList>
    </citation>
    <scope>NUCLEOTIDE SEQUENCE [LARGE SCALE GENOMIC DNA]</scope>
</reference>
<dbReference type="Proteomes" id="UP001189429">
    <property type="component" value="Unassembled WGS sequence"/>
</dbReference>
<feature type="compositionally biased region" description="Gly residues" evidence="1">
    <location>
        <begin position="1"/>
        <end position="13"/>
    </location>
</feature>
<feature type="region of interest" description="Disordered" evidence="1">
    <location>
        <begin position="1"/>
        <end position="94"/>
    </location>
</feature>
<evidence type="ECO:0000313" key="3">
    <source>
        <dbReference type="Proteomes" id="UP001189429"/>
    </source>
</evidence>
<organism evidence="2 3">
    <name type="scientific">Prorocentrum cordatum</name>
    <dbReference type="NCBI Taxonomy" id="2364126"/>
    <lineage>
        <taxon>Eukaryota</taxon>
        <taxon>Sar</taxon>
        <taxon>Alveolata</taxon>
        <taxon>Dinophyceae</taxon>
        <taxon>Prorocentrales</taxon>
        <taxon>Prorocentraceae</taxon>
        <taxon>Prorocentrum</taxon>
    </lineage>
</organism>
<comment type="caution">
    <text evidence="2">The sequence shown here is derived from an EMBL/GenBank/DDBJ whole genome shotgun (WGS) entry which is preliminary data.</text>
</comment>
<evidence type="ECO:0008006" key="4">
    <source>
        <dbReference type="Google" id="ProtNLM"/>
    </source>
</evidence>
<proteinExistence type="predicted"/>
<feature type="compositionally biased region" description="Pro residues" evidence="1">
    <location>
        <begin position="71"/>
        <end position="86"/>
    </location>
</feature>
<dbReference type="EMBL" id="CAUYUJ010005072">
    <property type="protein sequence ID" value="CAK0812170.1"/>
    <property type="molecule type" value="Genomic_DNA"/>
</dbReference>
<feature type="non-terminal residue" evidence="2">
    <location>
        <position position="166"/>
    </location>
</feature>
<name>A0ABN9R0F6_9DINO</name>
<feature type="non-terminal residue" evidence="2">
    <location>
        <position position="1"/>
    </location>
</feature>
<protein>
    <recommendedName>
        <fullName evidence="4">SH3 domain-containing protein</fullName>
    </recommendedName>
</protein>
<accession>A0ABN9R0F6</accession>
<sequence length="166" mass="17485">GGAPRAGGAGRQGGAPRAAMASEDWSQPWGRPGAGAIGAAPAQTVRLPTARPKSAPWGFSEDGAATHAPRMVPPQPGRQFRPPPGWAPTNPTAPALEHWRVDNRWLNAPTKGLVYRRSPRVEDKCTSAFAEWGTVVAGIAEGDDWIRVEGMADDGQDGFLPVYLAG</sequence>
<evidence type="ECO:0000313" key="2">
    <source>
        <dbReference type="EMBL" id="CAK0812170.1"/>
    </source>
</evidence>